<dbReference type="PANTHER" id="PTHR46927">
    <property type="entry name" value="AGAP005574-PA"/>
    <property type="match status" value="1"/>
</dbReference>
<dbReference type="Ensembl" id="ENSSLUT00000048192.1">
    <property type="protein sequence ID" value="ENSSLUP00000046754.1"/>
    <property type="gene ID" value="ENSSLUG00000020600.1"/>
</dbReference>
<dbReference type="SUPFAM" id="SSF57716">
    <property type="entry name" value="Glucocorticoid receptor-like (DNA-binding domain)"/>
    <property type="match status" value="1"/>
</dbReference>
<reference evidence="7" key="1">
    <citation type="submission" date="2025-08" db="UniProtKB">
        <authorList>
            <consortium name="Ensembl"/>
        </authorList>
    </citation>
    <scope>IDENTIFICATION</scope>
</reference>
<feature type="domain" description="THAP-type" evidence="6">
    <location>
        <begin position="1"/>
        <end position="87"/>
    </location>
</feature>
<dbReference type="GO" id="GO:0008270">
    <property type="term" value="F:zinc ion binding"/>
    <property type="evidence" value="ECO:0007669"/>
    <property type="project" value="UniProtKB-KW"/>
</dbReference>
<keyword evidence="1" id="KW-0479">Metal-binding</keyword>
<protein>
    <recommendedName>
        <fullName evidence="6">THAP-type domain-containing protein</fullName>
    </recommendedName>
</protein>
<dbReference type="Proteomes" id="UP000694568">
    <property type="component" value="Unplaced"/>
</dbReference>
<organism evidence="7 8">
    <name type="scientific">Sander lucioperca</name>
    <name type="common">Pike-perch</name>
    <name type="synonym">Perca lucioperca</name>
    <dbReference type="NCBI Taxonomy" id="283035"/>
    <lineage>
        <taxon>Eukaryota</taxon>
        <taxon>Metazoa</taxon>
        <taxon>Chordata</taxon>
        <taxon>Craniata</taxon>
        <taxon>Vertebrata</taxon>
        <taxon>Euteleostomi</taxon>
        <taxon>Actinopterygii</taxon>
        <taxon>Neopterygii</taxon>
        <taxon>Teleostei</taxon>
        <taxon>Neoteleostei</taxon>
        <taxon>Acanthomorphata</taxon>
        <taxon>Eupercaria</taxon>
        <taxon>Perciformes</taxon>
        <taxon>Percoidei</taxon>
        <taxon>Percidae</taxon>
        <taxon>Luciopercinae</taxon>
        <taxon>Sander</taxon>
    </lineage>
</organism>
<keyword evidence="2 5" id="KW-0863">Zinc-finger</keyword>
<evidence type="ECO:0000256" key="5">
    <source>
        <dbReference type="PROSITE-ProRule" id="PRU00309"/>
    </source>
</evidence>
<reference evidence="7" key="2">
    <citation type="submission" date="2025-09" db="UniProtKB">
        <authorList>
            <consortium name="Ensembl"/>
        </authorList>
    </citation>
    <scope>IDENTIFICATION</scope>
</reference>
<evidence type="ECO:0000256" key="2">
    <source>
        <dbReference type="ARBA" id="ARBA00022771"/>
    </source>
</evidence>
<dbReference type="AlphaFoldDB" id="A0A8D0A4I1"/>
<evidence type="ECO:0000259" key="6">
    <source>
        <dbReference type="PROSITE" id="PS50950"/>
    </source>
</evidence>
<dbReference type="GeneTree" id="ENSGT00940000180456"/>
<dbReference type="Pfam" id="PF05485">
    <property type="entry name" value="THAP"/>
    <property type="match status" value="1"/>
</dbReference>
<evidence type="ECO:0000256" key="1">
    <source>
        <dbReference type="ARBA" id="ARBA00022723"/>
    </source>
</evidence>
<proteinExistence type="predicted"/>
<dbReference type="InterPro" id="IPR006612">
    <property type="entry name" value="THAP_Znf"/>
</dbReference>
<evidence type="ECO:0000256" key="4">
    <source>
        <dbReference type="ARBA" id="ARBA00023125"/>
    </source>
</evidence>
<keyword evidence="3" id="KW-0862">Zinc</keyword>
<name>A0A8D0A4I1_SANLU</name>
<dbReference type="PROSITE" id="PS50950">
    <property type="entry name" value="ZF_THAP"/>
    <property type="match status" value="1"/>
</dbReference>
<dbReference type="GO" id="GO:0003677">
    <property type="term" value="F:DNA binding"/>
    <property type="evidence" value="ECO:0007669"/>
    <property type="project" value="UniProtKB-UniRule"/>
</dbReference>
<keyword evidence="4 5" id="KW-0238">DNA-binding</keyword>
<accession>A0A8D0A4I1</accession>
<sequence>MPDSCWAIGCTNRRGEKPGLCFYRIPSDKENPERRQLWIQAIRRATVSGNRTWQPSQYTRMCSDHFIKDIQVHFALQCTSLTYRHKY</sequence>
<keyword evidence="8" id="KW-1185">Reference proteome</keyword>
<evidence type="ECO:0000313" key="8">
    <source>
        <dbReference type="Proteomes" id="UP000694568"/>
    </source>
</evidence>
<evidence type="ECO:0000256" key="3">
    <source>
        <dbReference type="ARBA" id="ARBA00022833"/>
    </source>
</evidence>
<dbReference type="PANTHER" id="PTHR46927:SF3">
    <property type="entry name" value="THAP-TYPE DOMAIN-CONTAINING PROTEIN"/>
    <property type="match status" value="1"/>
</dbReference>
<dbReference type="InterPro" id="IPR052224">
    <property type="entry name" value="THAP_domain_protein"/>
</dbReference>
<evidence type="ECO:0000313" key="7">
    <source>
        <dbReference type="Ensembl" id="ENSSLUP00000046754.1"/>
    </source>
</evidence>